<accession>A0A645B3E3</accession>
<sequence length="291" mass="32015">MLADENIDAVSICTPSGFHSDLAVKAATHGKHIVVEKPMAITHDQLNAIIDVCEEHHVKLSSVAQLRFSDTINRTKEAVQSGRLGRMVCGDCYMKFYRSPEYYGGSGWRGTKKLDGGGALMNQGIHGIDIMEYIMGPVKSVYALTKTLARNIEVEDTAVAVVEYESGAIGVIEGTTSVYPGYPKKFEFHGSKGTIKLEEHAFTEWSIEGEEKPADITYGSCSDDTSASRPDSISCEGHIAQIGDLIDSIVENRRPFIDQYEGRKPVDLILAIYESGMTGKPVDLKEFRSRR</sequence>
<dbReference type="Gene3D" id="3.40.50.720">
    <property type="entry name" value="NAD(P)-binding Rossmann-like Domain"/>
    <property type="match status" value="1"/>
</dbReference>
<feature type="domain" description="GFO/IDH/MocA-like oxidoreductase" evidence="2">
    <location>
        <begin position="74"/>
        <end position="195"/>
    </location>
</feature>
<evidence type="ECO:0000259" key="2">
    <source>
        <dbReference type="Pfam" id="PF22725"/>
    </source>
</evidence>
<dbReference type="PANTHER" id="PTHR43249">
    <property type="entry name" value="UDP-N-ACETYL-2-AMINO-2-DEOXY-D-GLUCURONATE OXIDASE"/>
    <property type="match status" value="1"/>
</dbReference>
<keyword evidence="3" id="KW-0560">Oxidoreductase</keyword>
<dbReference type="PANTHER" id="PTHR43249:SF1">
    <property type="entry name" value="D-GLUCOSIDE 3-DEHYDROGENASE"/>
    <property type="match status" value="1"/>
</dbReference>
<dbReference type="GO" id="GO:0000166">
    <property type="term" value="F:nucleotide binding"/>
    <property type="evidence" value="ECO:0007669"/>
    <property type="project" value="InterPro"/>
</dbReference>
<organism evidence="3">
    <name type="scientific">bioreactor metagenome</name>
    <dbReference type="NCBI Taxonomy" id="1076179"/>
    <lineage>
        <taxon>unclassified sequences</taxon>
        <taxon>metagenomes</taxon>
        <taxon>ecological metagenomes</taxon>
    </lineage>
</organism>
<gene>
    <name evidence="3" type="primary">gfo_10</name>
    <name evidence="3" type="ORF">SDC9_106763</name>
</gene>
<dbReference type="InterPro" id="IPR055170">
    <property type="entry name" value="GFO_IDH_MocA-like_dom"/>
</dbReference>
<protein>
    <submittedName>
        <fullName evidence="3">Glucose--fructose oxidoreductase</fullName>
        <ecNumber evidence="3">1.1.99.28</ecNumber>
    </submittedName>
</protein>
<dbReference type="InterPro" id="IPR000683">
    <property type="entry name" value="Gfo/Idh/MocA-like_OxRdtase_N"/>
</dbReference>
<evidence type="ECO:0000259" key="1">
    <source>
        <dbReference type="Pfam" id="PF01408"/>
    </source>
</evidence>
<dbReference type="InterPro" id="IPR036291">
    <property type="entry name" value="NAD(P)-bd_dom_sf"/>
</dbReference>
<reference evidence="3" key="1">
    <citation type="submission" date="2019-08" db="EMBL/GenBank/DDBJ databases">
        <authorList>
            <person name="Kucharzyk K."/>
            <person name="Murdoch R.W."/>
            <person name="Higgins S."/>
            <person name="Loffler F."/>
        </authorList>
    </citation>
    <scope>NUCLEOTIDE SEQUENCE</scope>
</reference>
<dbReference type="GO" id="GO:0047061">
    <property type="term" value="F:glucose-fructose oxidoreductase activity"/>
    <property type="evidence" value="ECO:0007669"/>
    <property type="project" value="UniProtKB-EC"/>
</dbReference>
<dbReference type="Gene3D" id="3.30.360.10">
    <property type="entry name" value="Dihydrodipicolinate Reductase, domain 2"/>
    <property type="match status" value="1"/>
</dbReference>
<feature type="domain" description="Gfo/Idh/MocA-like oxidoreductase N-terminal" evidence="1">
    <location>
        <begin position="1"/>
        <end position="61"/>
    </location>
</feature>
<evidence type="ECO:0000313" key="3">
    <source>
        <dbReference type="EMBL" id="MPM59917.1"/>
    </source>
</evidence>
<dbReference type="EMBL" id="VSSQ01017522">
    <property type="protein sequence ID" value="MPM59917.1"/>
    <property type="molecule type" value="Genomic_DNA"/>
</dbReference>
<dbReference type="InterPro" id="IPR052515">
    <property type="entry name" value="Gfo/Idh/MocA_Oxidoreductase"/>
</dbReference>
<dbReference type="SUPFAM" id="SSF55347">
    <property type="entry name" value="Glyceraldehyde-3-phosphate dehydrogenase-like, C-terminal domain"/>
    <property type="match status" value="1"/>
</dbReference>
<dbReference type="SUPFAM" id="SSF51735">
    <property type="entry name" value="NAD(P)-binding Rossmann-fold domains"/>
    <property type="match status" value="1"/>
</dbReference>
<comment type="caution">
    <text evidence="3">The sequence shown here is derived from an EMBL/GenBank/DDBJ whole genome shotgun (WGS) entry which is preliminary data.</text>
</comment>
<dbReference type="EC" id="1.1.99.28" evidence="3"/>
<dbReference type="AlphaFoldDB" id="A0A645B3E3"/>
<dbReference type="Pfam" id="PF01408">
    <property type="entry name" value="GFO_IDH_MocA"/>
    <property type="match status" value="1"/>
</dbReference>
<name>A0A645B3E3_9ZZZZ</name>
<proteinExistence type="predicted"/>
<dbReference type="Pfam" id="PF22725">
    <property type="entry name" value="GFO_IDH_MocA_C3"/>
    <property type="match status" value="1"/>
</dbReference>